<keyword evidence="2" id="KW-0378">Hydrolase</keyword>
<feature type="domain" description="AB hydrolase-1" evidence="1">
    <location>
        <begin position="54"/>
        <end position="161"/>
    </location>
</feature>
<dbReference type="Proteomes" id="UP000297737">
    <property type="component" value="Unassembled WGS sequence"/>
</dbReference>
<dbReference type="InterPro" id="IPR029058">
    <property type="entry name" value="AB_hydrolase_fold"/>
</dbReference>
<dbReference type="Gene3D" id="3.40.50.1820">
    <property type="entry name" value="alpha/beta hydrolase"/>
    <property type="match status" value="1"/>
</dbReference>
<organism evidence="2 3">
    <name type="scientific">Glacieibacterium arshaanense</name>
    <dbReference type="NCBI Taxonomy" id="2511025"/>
    <lineage>
        <taxon>Bacteria</taxon>
        <taxon>Pseudomonadati</taxon>
        <taxon>Pseudomonadota</taxon>
        <taxon>Alphaproteobacteria</taxon>
        <taxon>Sphingomonadales</taxon>
        <taxon>Sphingosinicellaceae</taxon>
        <taxon>Glacieibacterium</taxon>
    </lineage>
</organism>
<accession>A0A4Y9ETB2</accession>
<comment type="caution">
    <text evidence="2">The sequence shown here is derived from an EMBL/GenBank/DDBJ whole genome shotgun (WGS) entry which is preliminary data.</text>
</comment>
<dbReference type="Pfam" id="PF00561">
    <property type="entry name" value="Abhydrolase_1"/>
    <property type="match status" value="1"/>
</dbReference>
<proteinExistence type="predicted"/>
<name>A0A4Y9ETB2_9SPHN</name>
<sequence length="307" mass="33747">MRAIELLRPSVAVTALPARAQPGHFDSPVGRYVHIDIDGQDHRIYFEEAGTGIPLLLQHTAGCHGSQWRHLFECRAITDHFRLIAYDLPFHGKSLPPLGPKWWANEYRLTADVARAVPVTLAATLGLDRPVFMGCSVGGLLALDLARHHPDVFSAVISLEGGLNIEGDLTTLTELWHPQISNEYKARLMNALMSPTSPEHYRKETSQVYAAGWPPAFLGDLFYYIADYDLRDEAQHIDTGKVAVHILSGEYDASGTMELGQAAHAAIAGSTWAAMNDVGHFPMSENPEAFLGYLLPVLETIKSTRGV</sequence>
<dbReference type="PANTHER" id="PTHR43194">
    <property type="entry name" value="HYDROLASE ALPHA/BETA FOLD FAMILY"/>
    <property type="match status" value="1"/>
</dbReference>
<evidence type="ECO:0000313" key="3">
    <source>
        <dbReference type="Proteomes" id="UP000297737"/>
    </source>
</evidence>
<dbReference type="EMBL" id="SIHO01000001">
    <property type="protein sequence ID" value="TFU06570.1"/>
    <property type="molecule type" value="Genomic_DNA"/>
</dbReference>
<dbReference type="InterPro" id="IPR050228">
    <property type="entry name" value="Carboxylesterase_BioH"/>
</dbReference>
<dbReference type="InterPro" id="IPR000073">
    <property type="entry name" value="AB_hydrolase_1"/>
</dbReference>
<dbReference type="OrthoDB" id="7618865at2"/>
<keyword evidence="3" id="KW-1185">Reference proteome</keyword>
<evidence type="ECO:0000259" key="1">
    <source>
        <dbReference type="Pfam" id="PF00561"/>
    </source>
</evidence>
<dbReference type="PANTHER" id="PTHR43194:SF2">
    <property type="entry name" value="PEROXISOMAL MEMBRANE PROTEIN LPX1"/>
    <property type="match status" value="1"/>
</dbReference>
<dbReference type="SUPFAM" id="SSF53474">
    <property type="entry name" value="alpha/beta-Hydrolases"/>
    <property type="match status" value="1"/>
</dbReference>
<evidence type="ECO:0000313" key="2">
    <source>
        <dbReference type="EMBL" id="TFU06570.1"/>
    </source>
</evidence>
<gene>
    <name evidence="2" type="ORF">EUV02_00040</name>
</gene>
<protein>
    <submittedName>
        <fullName evidence="2">Alpha/beta hydrolase</fullName>
    </submittedName>
</protein>
<dbReference type="AlphaFoldDB" id="A0A4Y9ETB2"/>
<dbReference type="GO" id="GO:0016787">
    <property type="term" value="F:hydrolase activity"/>
    <property type="evidence" value="ECO:0007669"/>
    <property type="project" value="UniProtKB-KW"/>
</dbReference>
<reference evidence="2 3" key="1">
    <citation type="submission" date="2019-02" db="EMBL/GenBank/DDBJ databases">
        <title>Polymorphobacter sp. isolated from the lake at the Tibet of China.</title>
        <authorList>
            <person name="Li A."/>
        </authorList>
    </citation>
    <scope>NUCLEOTIDE SEQUENCE [LARGE SCALE GENOMIC DNA]</scope>
    <source>
        <strain evidence="2 3">DJ1R-1</strain>
    </source>
</reference>